<dbReference type="RefSeq" id="WP_046098634.1">
    <property type="nucleotide sequence ID" value="NZ_LAEN01000063.1"/>
</dbReference>
<name>A0A0F5EXG0_AVIPA</name>
<dbReference type="Proteomes" id="UP000254620">
    <property type="component" value="Unassembled WGS sequence"/>
</dbReference>
<sequence>MYRRYVKGQSLLSLMLSISLSSFLLIIIFSFYTYSQKQNQEMRMQLYLQNEIERVLQLMAKDLRRSGFRAVTEKLQVSNFPFFELDDKGTSILISQVSGEPLGSCVLFFYDLDSSGCIGSTYTKGLCIQDGKNQVREIERELFGYRLNKKMLETRLTYKNTVNQECSQEQCRTYTQQPACEKGGWVDLFDNKEIAISQFFLQWIKEGELIEAHLMGYLVKQPHIQYKSHIVIPLLNQGR</sequence>
<protein>
    <submittedName>
        <fullName evidence="1">Type II secretory pathway, component PulJ</fullName>
    </submittedName>
</protein>
<dbReference type="AlphaFoldDB" id="A0A0F5EXG0"/>
<dbReference type="OrthoDB" id="5296662at2"/>
<evidence type="ECO:0000313" key="2">
    <source>
        <dbReference type="Proteomes" id="UP000254620"/>
    </source>
</evidence>
<reference evidence="1 2" key="1">
    <citation type="submission" date="2018-06" db="EMBL/GenBank/DDBJ databases">
        <authorList>
            <consortium name="Pathogen Informatics"/>
            <person name="Doyle S."/>
        </authorList>
    </citation>
    <scope>NUCLEOTIDE SEQUENCE [LARGE SCALE GENOMIC DNA]</scope>
    <source>
        <strain evidence="1 2">NCTC10926</strain>
    </source>
</reference>
<accession>A0A0F5EXG0</accession>
<dbReference type="STRING" id="728.VY92_11365"/>
<evidence type="ECO:0000313" key="1">
    <source>
        <dbReference type="EMBL" id="SUV40445.1"/>
    </source>
</evidence>
<dbReference type="PIRSF" id="PIRSF004525">
    <property type="entry name" value="Pilin_peptidase-dep_B_prd"/>
    <property type="match status" value="1"/>
</dbReference>
<proteinExistence type="predicted"/>
<organism evidence="1 2">
    <name type="scientific">Avibacterium paragallinarum</name>
    <name type="common">Haemophilus gallinarum</name>
    <dbReference type="NCBI Taxonomy" id="728"/>
    <lineage>
        <taxon>Bacteria</taxon>
        <taxon>Pseudomonadati</taxon>
        <taxon>Pseudomonadota</taxon>
        <taxon>Gammaproteobacteria</taxon>
        <taxon>Pasteurellales</taxon>
        <taxon>Pasteurellaceae</taxon>
        <taxon>Avibacterium</taxon>
    </lineage>
</organism>
<dbReference type="eggNOG" id="COG4795">
    <property type="taxonomic scope" value="Bacteria"/>
</dbReference>
<dbReference type="InterPro" id="IPR016419">
    <property type="entry name" value="Prepilin_Pept-dep_B_prd"/>
</dbReference>
<dbReference type="EMBL" id="UFSW01000002">
    <property type="protein sequence ID" value="SUV40445.1"/>
    <property type="molecule type" value="Genomic_DNA"/>
</dbReference>
<gene>
    <name evidence="1" type="ORF">NCTC10926_02484</name>
</gene>